<dbReference type="Gene3D" id="1.20.120.550">
    <property type="entry name" value="Membrane associated eicosanoid/glutathione metabolism-like domain"/>
    <property type="match status" value="1"/>
</dbReference>
<dbReference type="EMBL" id="CP012700">
    <property type="protein sequence ID" value="ALH80244.1"/>
    <property type="molecule type" value="Genomic_DNA"/>
</dbReference>
<evidence type="ECO:0000256" key="4">
    <source>
        <dbReference type="ARBA" id="ARBA00023136"/>
    </source>
</evidence>
<dbReference type="InterPro" id="IPR001129">
    <property type="entry name" value="Membr-assoc_MAPEG"/>
</dbReference>
<dbReference type="OrthoDB" id="5516290at2"/>
<evidence type="ECO:0000313" key="6">
    <source>
        <dbReference type="EMBL" id="ALH80244.1"/>
    </source>
</evidence>
<dbReference type="Proteomes" id="UP000058074">
    <property type="component" value="Chromosome"/>
</dbReference>
<evidence type="ECO:0000256" key="5">
    <source>
        <dbReference type="SAM" id="Phobius"/>
    </source>
</evidence>
<comment type="subcellular location">
    <subcellularLocation>
        <location evidence="1">Membrane</location>
    </subcellularLocation>
</comment>
<evidence type="ECO:0000313" key="7">
    <source>
        <dbReference type="Proteomes" id="UP000058074"/>
    </source>
</evidence>
<gene>
    <name evidence="6" type="ORF">AN936_07635</name>
</gene>
<dbReference type="SUPFAM" id="SSF161084">
    <property type="entry name" value="MAPEG domain-like"/>
    <property type="match status" value="1"/>
</dbReference>
<dbReference type="PATRIC" id="fig|33050.5.peg.1590"/>
<dbReference type="InterPro" id="IPR023352">
    <property type="entry name" value="MAPEG-like_dom_sf"/>
</dbReference>
<evidence type="ECO:0000256" key="2">
    <source>
        <dbReference type="ARBA" id="ARBA00022692"/>
    </source>
</evidence>
<feature type="transmembrane region" description="Helical" evidence="5">
    <location>
        <begin position="74"/>
        <end position="100"/>
    </location>
</feature>
<organism evidence="6 7">
    <name type="scientific">Sphingopyxis macrogoltabida</name>
    <name type="common">Sphingomonas macrogoltabidus</name>
    <dbReference type="NCBI Taxonomy" id="33050"/>
    <lineage>
        <taxon>Bacteria</taxon>
        <taxon>Pseudomonadati</taxon>
        <taxon>Pseudomonadota</taxon>
        <taxon>Alphaproteobacteria</taxon>
        <taxon>Sphingomonadales</taxon>
        <taxon>Sphingomonadaceae</taxon>
        <taxon>Sphingopyxis</taxon>
    </lineage>
</organism>
<dbReference type="RefSeq" id="WP_054587610.1">
    <property type="nucleotide sequence ID" value="NZ_CP012700.1"/>
</dbReference>
<dbReference type="AlphaFoldDB" id="A0A0N9UYR0"/>
<keyword evidence="3 5" id="KW-1133">Transmembrane helix</keyword>
<dbReference type="KEGG" id="smag:AN936_07635"/>
<feature type="transmembrane region" description="Helical" evidence="5">
    <location>
        <begin position="6"/>
        <end position="25"/>
    </location>
</feature>
<keyword evidence="2 5" id="KW-0812">Transmembrane</keyword>
<dbReference type="GO" id="GO:0016020">
    <property type="term" value="C:membrane"/>
    <property type="evidence" value="ECO:0007669"/>
    <property type="project" value="UniProtKB-SubCell"/>
</dbReference>
<dbReference type="Pfam" id="PF01124">
    <property type="entry name" value="MAPEG"/>
    <property type="match status" value="1"/>
</dbReference>
<proteinExistence type="predicted"/>
<sequence length="143" mass="15865">MSANLLAPGAVLILWTLVMFLWLAATRFPAMKKAGIDLKKTPPGGRGADLEKILPAETNWKSHNYTHLLEQPTIFYAVILILHAVGGYPAYVVWIAWTYVVLRIVHSLWQATVNRIPVRFTLFLLSTLCLLALSLLAVIATLG</sequence>
<evidence type="ECO:0008006" key="8">
    <source>
        <dbReference type="Google" id="ProtNLM"/>
    </source>
</evidence>
<accession>A0A0N9UYR0</accession>
<name>A0A0N9UYR0_SPHMC</name>
<evidence type="ECO:0000256" key="3">
    <source>
        <dbReference type="ARBA" id="ARBA00022989"/>
    </source>
</evidence>
<feature type="transmembrane region" description="Helical" evidence="5">
    <location>
        <begin position="120"/>
        <end position="142"/>
    </location>
</feature>
<keyword evidence="4 5" id="KW-0472">Membrane</keyword>
<evidence type="ECO:0000256" key="1">
    <source>
        <dbReference type="ARBA" id="ARBA00004370"/>
    </source>
</evidence>
<protein>
    <recommendedName>
        <fullName evidence="8">MAPEG family protein</fullName>
    </recommendedName>
</protein>
<reference evidence="6 7" key="1">
    <citation type="journal article" date="2015" name="Genome Announc.">
        <title>Complete Genome Sequence of Polypropylene Glycol- and Polyethylene Glycol-Degrading Sphingopyxis macrogoltabida Strain EY-1.</title>
        <authorList>
            <person name="Ohtsubo Y."/>
            <person name="Nagata Y."/>
            <person name="Numata M."/>
            <person name="Tsuchikane K."/>
            <person name="Hosoyama A."/>
            <person name="Yamazoe A."/>
            <person name="Tsuda M."/>
            <person name="Fujita N."/>
            <person name="Kawai F."/>
        </authorList>
    </citation>
    <scope>NUCLEOTIDE SEQUENCE [LARGE SCALE GENOMIC DNA]</scope>
    <source>
        <strain evidence="6 7">EY-1</strain>
    </source>
</reference>